<dbReference type="PROSITE" id="PS50011">
    <property type="entry name" value="PROTEIN_KINASE_DOM"/>
    <property type="match status" value="1"/>
</dbReference>
<dbReference type="EMBL" id="RXIC02000025">
    <property type="protein sequence ID" value="KAB1208397.1"/>
    <property type="molecule type" value="Genomic_DNA"/>
</dbReference>
<dbReference type="Proteomes" id="UP000516437">
    <property type="component" value="Chromosome 7"/>
</dbReference>
<evidence type="ECO:0000313" key="3">
    <source>
        <dbReference type="EMBL" id="KAB1208397.1"/>
    </source>
</evidence>
<keyword evidence="3" id="KW-0675">Receptor</keyword>
<dbReference type="GO" id="GO:0004672">
    <property type="term" value="F:protein kinase activity"/>
    <property type="evidence" value="ECO:0007669"/>
    <property type="project" value="InterPro"/>
</dbReference>
<dbReference type="Pfam" id="PF07714">
    <property type="entry name" value="PK_Tyr_Ser-Thr"/>
    <property type="match status" value="1"/>
</dbReference>
<reference evidence="3 4" key="1">
    <citation type="journal article" date="2019" name="Plant Biotechnol. J.">
        <title>The red bayberry genome and genetic basis of sex determination.</title>
        <authorList>
            <person name="Jia H.M."/>
            <person name="Jia H.J."/>
            <person name="Cai Q.L."/>
            <person name="Wang Y."/>
            <person name="Zhao H.B."/>
            <person name="Yang W.F."/>
            <person name="Wang G.Y."/>
            <person name="Li Y.H."/>
            <person name="Zhan D.L."/>
            <person name="Shen Y.T."/>
            <person name="Niu Q.F."/>
            <person name="Chang L."/>
            <person name="Qiu J."/>
            <person name="Zhao L."/>
            <person name="Xie H.B."/>
            <person name="Fu W.Y."/>
            <person name="Jin J."/>
            <person name="Li X.W."/>
            <person name="Jiao Y."/>
            <person name="Zhou C.C."/>
            <person name="Tu T."/>
            <person name="Chai C.Y."/>
            <person name="Gao J.L."/>
            <person name="Fan L.J."/>
            <person name="van de Weg E."/>
            <person name="Wang J.Y."/>
            <person name="Gao Z.S."/>
        </authorList>
    </citation>
    <scope>NUCLEOTIDE SEQUENCE [LARGE SCALE GENOMIC DNA]</scope>
    <source>
        <tissue evidence="3">Leaves</tissue>
    </source>
</reference>
<comment type="caution">
    <text evidence="3">The sequence shown here is derived from an EMBL/GenBank/DDBJ whole genome shotgun (WGS) entry which is preliminary data.</text>
</comment>
<name>A0A6A1V9C3_9ROSI</name>
<dbReference type="AlphaFoldDB" id="A0A6A1V9C3"/>
<gene>
    <name evidence="3" type="ORF">CJ030_MR7G001366</name>
</gene>
<feature type="region of interest" description="Disordered" evidence="1">
    <location>
        <begin position="1"/>
        <end position="90"/>
    </location>
</feature>
<dbReference type="PANTHER" id="PTHR46863:SF2">
    <property type="entry name" value="LYSM DOMAIN RECEPTOR-LIKE KINASE 3"/>
    <property type="match status" value="1"/>
</dbReference>
<feature type="compositionally biased region" description="Polar residues" evidence="1">
    <location>
        <begin position="34"/>
        <end position="47"/>
    </location>
</feature>
<dbReference type="Gene3D" id="1.10.510.10">
    <property type="entry name" value="Transferase(Phosphotransferase) domain 1"/>
    <property type="match status" value="1"/>
</dbReference>
<feature type="compositionally biased region" description="Low complexity" evidence="1">
    <location>
        <begin position="55"/>
        <end position="90"/>
    </location>
</feature>
<keyword evidence="3" id="KW-0808">Transferase</keyword>
<dbReference type="Gene3D" id="3.30.200.20">
    <property type="entry name" value="Phosphorylase Kinase, domain 1"/>
    <property type="match status" value="1"/>
</dbReference>
<keyword evidence="3" id="KW-0418">Kinase</keyword>
<dbReference type="PANTHER" id="PTHR46863">
    <property type="entry name" value="OS09G0572100 PROTEIN"/>
    <property type="match status" value="1"/>
</dbReference>
<organism evidence="3 4">
    <name type="scientific">Morella rubra</name>
    <name type="common">Chinese bayberry</name>
    <dbReference type="NCBI Taxonomy" id="262757"/>
    <lineage>
        <taxon>Eukaryota</taxon>
        <taxon>Viridiplantae</taxon>
        <taxon>Streptophyta</taxon>
        <taxon>Embryophyta</taxon>
        <taxon>Tracheophyta</taxon>
        <taxon>Spermatophyta</taxon>
        <taxon>Magnoliopsida</taxon>
        <taxon>eudicotyledons</taxon>
        <taxon>Gunneridae</taxon>
        <taxon>Pentapetalae</taxon>
        <taxon>rosids</taxon>
        <taxon>fabids</taxon>
        <taxon>Fagales</taxon>
        <taxon>Myricaceae</taxon>
        <taxon>Morella</taxon>
    </lineage>
</organism>
<keyword evidence="4" id="KW-1185">Reference proteome</keyword>
<protein>
    <submittedName>
        <fullName evidence="3">LysM domain receptor-like kinase 3</fullName>
    </submittedName>
</protein>
<dbReference type="InterPro" id="IPR000719">
    <property type="entry name" value="Prot_kinase_dom"/>
</dbReference>
<dbReference type="InterPro" id="IPR011009">
    <property type="entry name" value="Kinase-like_dom_sf"/>
</dbReference>
<evidence type="ECO:0000259" key="2">
    <source>
        <dbReference type="PROSITE" id="PS50011"/>
    </source>
</evidence>
<dbReference type="OrthoDB" id="4062651at2759"/>
<accession>A0A6A1V9C3</accession>
<dbReference type="GO" id="GO:0005524">
    <property type="term" value="F:ATP binding"/>
    <property type="evidence" value="ECO:0007669"/>
    <property type="project" value="InterPro"/>
</dbReference>
<evidence type="ECO:0000313" key="4">
    <source>
        <dbReference type="Proteomes" id="UP000516437"/>
    </source>
</evidence>
<feature type="compositionally biased region" description="Basic and acidic residues" evidence="1">
    <location>
        <begin position="17"/>
        <end position="32"/>
    </location>
</feature>
<feature type="domain" description="Protein kinase" evidence="2">
    <location>
        <begin position="88"/>
        <end position="425"/>
    </location>
</feature>
<dbReference type="SUPFAM" id="SSF56112">
    <property type="entry name" value="Protein kinase-like (PK-like)"/>
    <property type="match status" value="1"/>
</dbReference>
<proteinExistence type="predicted"/>
<dbReference type="InterPro" id="IPR001245">
    <property type="entry name" value="Ser-Thr/Tyr_kinase_cat_dom"/>
</dbReference>
<sequence>MLRHGRWLLRSSTTSDRQLDQESRVSRSDPMCKTKNSTDVVEPQNTNSKPRKSFRSSASSSIPDPSSNNFTSNNLNTNTTGSSYNKYSSKSSASSRASLSSVKDSLPENPHIYQLSEIRAATNNFVAKRFSSSSSSAAWRCSVRDRDVVVFQRKVRRPIELPELRDRLLTIGRSHHSSLIKLLGASLSGNYIYLVYEFVDGANLADCLRNPRNPGFTVLSSWLSRMQVATDIAHGLEYIHHCTGLSSSFVHNHIKSSSIIVTEESLNAKICHFGTAELCGELSDNKNSDSGNVKRSKELKFEGTRGYMAPEFQSTGMATQKGDVYAFGVVLLELLSGEEALKYKFDDEESGGGYRRVSVIDTAREAVREGGVGQVRRWVDRRLRDSYPVEVAEKMVRLGLECVEENPDNRPDMGRVAVSVSKSYMESQKWAERIGLPTDFSVSMAPR</sequence>
<evidence type="ECO:0000256" key="1">
    <source>
        <dbReference type="SAM" id="MobiDB-lite"/>
    </source>
</evidence>